<dbReference type="EMBL" id="CP041659">
    <property type="protein sequence ID" value="QDP19621.1"/>
    <property type="molecule type" value="Genomic_DNA"/>
</dbReference>
<evidence type="ECO:0000313" key="1">
    <source>
        <dbReference type="EMBL" id="QDP19621.1"/>
    </source>
</evidence>
<accession>A0A516IRV8</accession>
<keyword evidence="2" id="KW-1185">Reference proteome</keyword>
<dbReference type="OrthoDB" id="7569603at2"/>
<sequence length="104" mass="11180">MPAPESLSVVRTRIGERISEIEQRVASLKPVDIAARMEAIRSLASEYGMAALEGLADYGAHHALMPGHRTATRACLSHMGEALVSDNPAHDRESILAALAIQLH</sequence>
<dbReference type="KEGG" id="sxa:FMM02_06375"/>
<name>A0A516IRV8_9SPHN</name>
<reference evidence="1 2" key="1">
    <citation type="submission" date="2019-07" db="EMBL/GenBank/DDBJ databases">
        <title>Sphingomonas AE3 Genome sequencing and assembly.</title>
        <authorList>
            <person name="Kim H."/>
        </authorList>
    </citation>
    <scope>NUCLEOTIDE SEQUENCE [LARGE SCALE GENOMIC DNA]</scope>
    <source>
        <strain evidence="1 2">AE3</strain>
    </source>
</reference>
<evidence type="ECO:0000313" key="2">
    <source>
        <dbReference type="Proteomes" id="UP000321857"/>
    </source>
</evidence>
<gene>
    <name evidence="1" type="ORF">FMM02_06375</name>
</gene>
<protein>
    <submittedName>
        <fullName evidence="1">Uncharacterized protein</fullName>
    </submittedName>
</protein>
<dbReference type="RefSeq" id="WP_147494073.1">
    <property type="nucleotide sequence ID" value="NZ_CP041659.1"/>
</dbReference>
<dbReference type="AlphaFoldDB" id="A0A516IRV8"/>
<organism evidence="1 2">
    <name type="scientific">Sphingomonas xanthus</name>
    <dbReference type="NCBI Taxonomy" id="2594473"/>
    <lineage>
        <taxon>Bacteria</taxon>
        <taxon>Pseudomonadati</taxon>
        <taxon>Pseudomonadota</taxon>
        <taxon>Alphaproteobacteria</taxon>
        <taxon>Sphingomonadales</taxon>
        <taxon>Sphingomonadaceae</taxon>
        <taxon>Sphingomonas</taxon>
    </lineage>
</organism>
<proteinExistence type="predicted"/>
<dbReference type="Proteomes" id="UP000321857">
    <property type="component" value="Chromosome"/>
</dbReference>